<reference evidence="2 3" key="1">
    <citation type="submission" date="2017-11" db="EMBL/GenBank/DDBJ databases">
        <title>Draft Genome Sequence of Lactobacillus curieae NBRC 111893 isolated from Koso, a Japanese sugar-Vegetable Fermented Beverage.</title>
        <authorList>
            <person name="Chiou T.Y."/>
            <person name="Oshima K."/>
            <person name="Suda W."/>
            <person name="Hattori M."/>
            <person name="Takahashi T."/>
        </authorList>
    </citation>
    <scope>NUCLEOTIDE SEQUENCE [LARGE SCALE GENOMIC DNA]</scope>
    <source>
        <strain evidence="2 3">NBRC111893</strain>
    </source>
</reference>
<keyword evidence="3" id="KW-1185">Reference proteome</keyword>
<dbReference type="RefSeq" id="WP_125008966.1">
    <property type="nucleotide sequence ID" value="NZ_BEXA01000008.1"/>
</dbReference>
<evidence type="ECO:0000313" key="3">
    <source>
        <dbReference type="Proteomes" id="UP000286974"/>
    </source>
</evidence>
<accession>A0A401FPL4</accession>
<comment type="caution">
    <text evidence="2">The sequence shown here is derived from an EMBL/GenBank/DDBJ whole genome shotgun (WGS) entry which is preliminary data.</text>
</comment>
<feature type="region of interest" description="Disordered" evidence="1">
    <location>
        <begin position="79"/>
        <end position="116"/>
    </location>
</feature>
<proteinExistence type="predicted"/>
<sequence length="116" mass="12971">MILKIKTEKNTHVKQGLEIGEKLADTIVPEMAVMVGLSKSDRRNEAIKFVNQNLSDQGFDFDIQTLTGLVEKAYQSYKQTGADNHEPKTTDIPRVHLNDDATITPETNIKEGEANE</sequence>
<protein>
    <submittedName>
        <fullName evidence="2">Uncharacterized protein</fullName>
    </submittedName>
</protein>
<feature type="compositionally biased region" description="Basic and acidic residues" evidence="1">
    <location>
        <begin position="83"/>
        <end position="99"/>
    </location>
</feature>
<gene>
    <name evidence="2" type="ORF">NBRC111893_2450</name>
</gene>
<dbReference type="EMBL" id="BEXA01000008">
    <property type="protein sequence ID" value="GAY74304.1"/>
    <property type="molecule type" value="Genomic_DNA"/>
</dbReference>
<organism evidence="2 3">
    <name type="scientific">Lentilactobacillus kosonis</name>
    <dbReference type="NCBI Taxonomy" id="2810561"/>
    <lineage>
        <taxon>Bacteria</taxon>
        <taxon>Bacillati</taxon>
        <taxon>Bacillota</taxon>
        <taxon>Bacilli</taxon>
        <taxon>Lactobacillales</taxon>
        <taxon>Lactobacillaceae</taxon>
        <taxon>Lentilactobacillus</taxon>
    </lineage>
</organism>
<dbReference type="Proteomes" id="UP000286974">
    <property type="component" value="Unassembled WGS sequence"/>
</dbReference>
<dbReference type="AlphaFoldDB" id="A0A401FPL4"/>
<dbReference type="OrthoDB" id="2323366at2"/>
<name>A0A401FPL4_9LACO</name>
<evidence type="ECO:0000256" key="1">
    <source>
        <dbReference type="SAM" id="MobiDB-lite"/>
    </source>
</evidence>
<evidence type="ECO:0000313" key="2">
    <source>
        <dbReference type="EMBL" id="GAY74304.1"/>
    </source>
</evidence>